<feature type="domain" description="Reverse transcriptase" evidence="1">
    <location>
        <begin position="83"/>
        <end position="300"/>
    </location>
</feature>
<dbReference type="InterPro" id="IPR043502">
    <property type="entry name" value="DNA/RNA_pol_sf"/>
</dbReference>
<dbReference type="EMBL" id="JASDAP010000013">
    <property type="protein sequence ID" value="KAK1893273.1"/>
    <property type="molecule type" value="Genomic_DNA"/>
</dbReference>
<dbReference type="SUPFAM" id="SSF56672">
    <property type="entry name" value="DNA/RNA polymerases"/>
    <property type="match status" value="1"/>
</dbReference>
<keyword evidence="2" id="KW-0548">Nucleotidyltransferase</keyword>
<dbReference type="Proteomes" id="UP001228049">
    <property type="component" value="Unassembled WGS sequence"/>
</dbReference>
<proteinExistence type="predicted"/>
<keyword evidence="2" id="KW-0695">RNA-directed DNA polymerase</keyword>
<dbReference type="CDD" id="cd01650">
    <property type="entry name" value="RT_nLTR_like"/>
    <property type="match status" value="1"/>
</dbReference>
<evidence type="ECO:0000313" key="3">
    <source>
        <dbReference type="Proteomes" id="UP001228049"/>
    </source>
</evidence>
<evidence type="ECO:0000313" key="2">
    <source>
        <dbReference type="EMBL" id="KAK1893273.1"/>
    </source>
</evidence>
<comment type="caution">
    <text evidence="2">The sequence shown here is derived from an EMBL/GenBank/DDBJ whole genome shotgun (WGS) entry which is preliminary data.</text>
</comment>
<sequence length="300" mass="33415">MSRWVEHYSELYGKPRSISDVALASVPSFDINAELDNLPTMAELVNVLKHTTKGKAAGTDGILADLLKCDSCLLPHMHKLICQCWQAGAFPSDMKDAKIITLYKNKGDCNNYRGISLLSVLGKVFSRILLVRLQKLAARVHPESQCGFRSGRSTTDMVSTVRQVQEKCREQNKPLHMAFVDLTKAFDMVSREGLFAILQKLGCPPTLLGLVKSLHEDMSATVFFEGFSSDSFAVRTGVKQGCVLAPMLFGIFFSVVLHHAFNDHVDEDGVFLHTRSDGKLFNLARLRAKSKVRKVLVREQ</sequence>
<dbReference type="InterPro" id="IPR000477">
    <property type="entry name" value="RT_dom"/>
</dbReference>
<dbReference type="GO" id="GO:0003964">
    <property type="term" value="F:RNA-directed DNA polymerase activity"/>
    <property type="evidence" value="ECO:0007669"/>
    <property type="project" value="UniProtKB-KW"/>
</dbReference>
<dbReference type="PROSITE" id="PS50878">
    <property type="entry name" value="RT_POL"/>
    <property type="match status" value="1"/>
</dbReference>
<dbReference type="Pfam" id="PF00078">
    <property type="entry name" value="RVT_1"/>
    <property type="match status" value="1"/>
</dbReference>
<keyword evidence="2" id="KW-0808">Transferase</keyword>
<dbReference type="AlphaFoldDB" id="A0AAD9C2N7"/>
<organism evidence="2 3">
    <name type="scientific">Dissostichus eleginoides</name>
    <name type="common">Patagonian toothfish</name>
    <name type="synonym">Dissostichus amissus</name>
    <dbReference type="NCBI Taxonomy" id="100907"/>
    <lineage>
        <taxon>Eukaryota</taxon>
        <taxon>Metazoa</taxon>
        <taxon>Chordata</taxon>
        <taxon>Craniata</taxon>
        <taxon>Vertebrata</taxon>
        <taxon>Euteleostomi</taxon>
        <taxon>Actinopterygii</taxon>
        <taxon>Neopterygii</taxon>
        <taxon>Teleostei</taxon>
        <taxon>Neoteleostei</taxon>
        <taxon>Acanthomorphata</taxon>
        <taxon>Eupercaria</taxon>
        <taxon>Perciformes</taxon>
        <taxon>Notothenioidei</taxon>
        <taxon>Nototheniidae</taxon>
        <taxon>Dissostichus</taxon>
    </lineage>
</organism>
<accession>A0AAD9C2N7</accession>
<reference evidence="2" key="1">
    <citation type="submission" date="2023-04" db="EMBL/GenBank/DDBJ databases">
        <title>Chromosome-level genome of Chaenocephalus aceratus.</title>
        <authorList>
            <person name="Park H."/>
        </authorList>
    </citation>
    <scope>NUCLEOTIDE SEQUENCE</scope>
    <source>
        <strain evidence="2">DE</strain>
        <tissue evidence="2">Muscle</tissue>
    </source>
</reference>
<name>A0AAD9C2N7_DISEL</name>
<gene>
    <name evidence="2" type="ORF">KUDE01_008342</name>
</gene>
<evidence type="ECO:0000259" key="1">
    <source>
        <dbReference type="PROSITE" id="PS50878"/>
    </source>
</evidence>
<protein>
    <submittedName>
        <fullName evidence="2">RNA-directed DNA polymerase from mobile element jockey</fullName>
    </submittedName>
</protein>
<dbReference type="PANTHER" id="PTHR19446">
    <property type="entry name" value="REVERSE TRANSCRIPTASES"/>
    <property type="match status" value="1"/>
</dbReference>
<keyword evidence="3" id="KW-1185">Reference proteome</keyword>